<dbReference type="STRING" id="1796.ABW05_06030"/>
<dbReference type="Proteomes" id="UP000254945">
    <property type="component" value="Unassembled WGS sequence"/>
</dbReference>
<sequence length="209" mass="22787">MATKHNRLVVQLRRHLGTVCAAIAGAALALGLAAPSAAEPTGAAPTLPAFVPHPSDWSPNYTVFPYNLWQVRVTPEQIDAQRESCQWFNAQYATLMSQIVGFQHFLGDQHDYWTAPGVQAAGDAVRANVDQSAAFLDPRAHTLYITNYPDQSQYSPLYNGDSIYHLWYQLTQISDKIAKQQPAGVINANIATANVYGNTIRDSGVCNGA</sequence>
<keyword evidence="1" id="KW-0732">Signal</keyword>
<feature type="signal peptide" evidence="1">
    <location>
        <begin position="1"/>
        <end position="29"/>
    </location>
</feature>
<evidence type="ECO:0000256" key="1">
    <source>
        <dbReference type="SAM" id="SignalP"/>
    </source>
</evidence>
<accession>A0A378T4R2</accession>
<dbReference type="AlphaFoldDB" id="A0A378T4R2"/>
<dbReference type="EMBL" id="UGQQ01000001">
    <property type="protein sequence ID" value="STZ55374.1"/>
    <property type="molecule type" value="Genomic_DNA"/>
</dbReference>
<gene>
    <name evidence="2" type="ORF">NCTC4524_03021</name>
</gene>
<reference evidence="2 3" key="1">
    <citation type="submission" date="2018-06" db="EMBL/GenBank/DDBJ databases">
        <authorList>
            <consortium name="Pathogen Informatics"/>
            <person name="Doyle S."/>
        </authorList>
    </citation>
    <scope>NUCLEOTIDE SEQUENCE [LARGE SCALE GENOMIC DNA]</scope>
    <source>
        <strain evidence="2 3">NCTC4524</strain>
    </source>
</reference>
<evidence type="ECO:0000313" key="2">
    <source>
        <dbReference type="EMBL" id="STZ55374.1"/>
    </source>
</evidence>
<evidence type="ECO:0000313" key="3">
    <source>
        <dbReference type="Proteomes" id="UP000254945"/>
    </source>
</evidence>
<organism evidence="2 3">
    <name type="scientific">Mycolicibacterium senegalense</name>
    <dbReference type="NCBI Taxonomy" id="1796"/>
    <lineage>
        <taxon>Bacteria</taxon>
        <taxon>Bacillati</taxon>
        <taxon>Actinomycetota</taxon>
        <taxon>Actinomycetes</taxon>
        <taxon>Mycobacteriales</taxon>
        <taxon>Mycobacteriaceae</taxon>
        <taxon>Mycolicibacterium</taxon>
    </lineage>
</organism>
<proteinExistence type="predicted"/>
<feature type="chain" id="PRO_5038895574" description="Secreted protein" evidence="1">
    <location>
        <begin position="30"/>
        <end position="209"/>
    </location>
</feature>
<protein>
    <recommendedName>
        <fullName evidence="4">Secreted protein</fullName>
    </recommendedName>
</protein>
<name>A0A378T4R2_9MYCO</name>
<evidence type="ECO:0008006" key="4">
    <source>
        <dbReference type="Google" id="ProtNLM"/>
    </source>
</evidence>